<dbReference type="InterPro" id="IPR018649">
    <property type="entry name" value="SHOCT"/>
</dbReference>
<organism evidence="2 3">
    <name type="scientific">Candidatus Pristimantibacillus lignocellulolyticus</name>
    <dbReference type="NCBI Taxonomy" id="2994561"/>
    <lineage>
        <taxon>Bacteria</taxon>
        <taxon>Bacillati</taxon>
        <taxon>Bacillota</taxon>
        <taxon>Bacilli</taxon>
        <taxon>Bacillales</taxon>
        <taxon>Paenibacillaceae</taxon>
        <taxon>Candidatus Pristimantibacillus</taxon>
    </lineage>
</organism>
<evidence type="ECO:0000313" key="2">
    <source>
        <dbReference type="EMBL" id="URN93031.1"/>
    </source>
</evidence>
<feature type="domain" description="SHOCT" evidence="1">
    <location>
        <begin position="16"/>
        <end position="39"/>
    </location>
</feature>
<gene>
    <name evidence="2" type="ORF">NAG76_14400</name>
</gene>
<reference evidence="2" key="1">
    <citation type="submission" date="2022-05" db="EMBL/GenBank/DDBJ databases">
        <title>Novel bacterial taxa in a minimal lignocellulolytic consortium and its capacity to transform plastics disclosed by genome-resolved metagenomics.</title>
        <authorList>
            <person name="Rodriguez C.A.D."/>
            <person name="Diaz-Garcia L."/>
            <person name="Herrera K."/>
            <person name="Tarazona N.A."/>
            <person name="Sproer C."/>
            <person name="Overmann J."/>
            <person name="Jimenez D.J."/>
        </authorList>
    </citation>
    <scope>NUCLEOTIDE SEQUENCE</scope>
    <source>
        <strain evidence="2">MAG5</strain>
    </source>
</reference>
<dbReference type="KEGG" id="plig:NAG76_14400"/>
<dbReference type="Pfam" id="PF09851">
    <property type="entry name" value="SHOCT"/>
    <property type="match status" value="1"/>
</dbReference>
<proteinExistence type="predicted"/>
<dbReference type="EMBL" id="CP097899">
    <property type="protein sequence ID" value="URN93031.1"/>
    <property type="molecule type" value="Genomic_DNA"/>
</dbReference>
<dbReference type="Proteomes" id="UP001056756">
    <property type="component" value="Chromosome"/>
</dbReference>
<sequence>MERKKNNPLISQEINGLYQLKINGVISQEEFDVKKKDLLDNS</sequence>
<evidence type="ECO:0000313" key="3">
    <source>
        <dbReference type="Proteomes" id="UP001056756"/>
    </source>
</evidence>
<protein>
    <submittedName>
        <fullName evidence="2">SHOCT domain-containing protein</fullName>
    </submittedName>
</protein>
<accession>A0A9J6ZAH9</accession>
<evidence type="ECO:0000259" key="1">
    <source>
        <dbReference type="Pfam" id="PF09851"/>
    </source>
</evidence>
<dbReference type="AlphaFoldDB" id="A0A9J6ZAH9"/>
<name>A0A9J6ZAH9_9BACL</name>